<dbReference type="NCBIfam" id="TIGR01643">
    <property type="entry name" value="YD_repeat_2x"/>
    <property type="match status" value="5"/>
</dbReference>
<feature type="signal peptide" evidence="2">
    <location>
        <begin position="1"/>
        <end position="24"/>
    </location>
</feature>
<name>A0A9X7UC61_SPHYA</name>
<dbReference type="Pfam" id="PF25023">
    <property type="entry name" value="TEN_YD-shell"/>
    <property type="match status" value="1"/>
</dbReference>
<dbReference type="InterPro" id="IPR056823">
    <property type="entry name" value="TEN-like_YD-shell"/>
</dbReference>
<dbReference type="PANTHER" id="PTHR32305:SF15">
    <property type="entry name" value="PROTEIN RHSA-RELATED"/>
    <property type="match status" value="1"/>
</dbReference>
<dbReference type="PANTHER" id="PTHR32305">
    <property type="match status" value="1"/>
</dbReference>
<evidence type="ECO:0000259" key="3">
    <source>
        <dbReference type="Pfam" id="PF25023"/>
    </source>
</evidence>
<dbReference type="PROSITE" id="PS51257">
    <property type="entry name" value="PROKAR_LIPOPROTEIN"/>
    <property type="match status" value="1"/>
</dbReference>
<accession>A0A9X7UC61</accession>
<dbReference type="NCBIfam" id="TIGR03696">
    <property type="entry name" value="Rhs_assc_core"/>
    <property type="match status" value="1"/>
</dbReference>
<dbReference type="InterPro" id="IPR022385">
    <property type="entry name" value="Rhs_assc_core"/>
</dbReference>
<reference evidence="4 5" key="1">
    <citation type="submission" date="2020-07" db="EMBL/GenBank/DDBJ databases">
        <title>Whole genome sequence of Sphingobium yanoikuyae A3.</title>
        <authorList>
            <person name="Han S.-S."/>
        </authorList>
    </citation>
    <scope>NUCLEOTIDE SEQUENCE [LARGE SCALE GENOMIC DNA]</scope>
    <source>
        <strain evidence="4 5">A3</strain>
    </source>
</reference>
<organism evidence="4 5">
    <name type="scientific">Sphingobium yanoikuyae</name>
    <name type="common">Sphingomonas yanoikuyae</name>
    <dbReference type="NCBI Taxonomy" id="13690"/>
    <lineage>
        <taxon>Bacteria</taxon>
        <taxon>Pseudomonadati</taxon>
        <taxon>Pseudomonadota</taxon>
        <taxon>Alphaproteobacteria</taxon>
        <taxon>Sphingomonadales</taxon>
        <taxon>Sphingomonadaceae</taxon>
        <taxon>Sphingobium</taxon>
    </lineage>
</organism>
<evidence type="ECO:0000313" key="5">
    <source>
        <dbReference type="Proteomes" id="UP000515377"/>
    </source>
</evidence>
<dbReference type="Pfam" id="PF05593">
    <property type="entry name" value="RHS_repeat"/>
    <property type="match status" value="2"/>
</dbReference>
<dbReference type="EMBL" id="CP060122">
    <property type="protein sequence ID" value="QNG45754.1"/>
    <property type="molecule type" value="Genomic_DNA"/>
</dbReference>
<keyword evidence="1" id="KW-0677">Repeat</keyword>
<keyword evidence="2" id="KW-0732">Signal</keyword>
<dbReference type="Proteomes" id="UP000515377">
    <property type="component" value="Chromosome"/>
</dbReference>
<feature type="domain" description="Teneurin-like YD-shell" evidence="3">
    <location>
        <begin position="800"/>
        <end position="940"/>
    </location>
</feature>
<dbReference type="InterPro" id="IPR006530">
    <property type="entry name" value="YD"/>
</dbReference>
<evidence type="ECO:0000256" key="1">
    <source>
        <dbReference type="ARBA" id="ARBA00022737"/>
    </source>
</evidence>
<dbReference type="InterPro" id="IPR050708">
    <property type="entry name" value="T6SS_VgrG/RHS"/>
</dbReference>
<sequence length="1419" mass="152054">MKSKTFLASQLAIFLCSCSGAALAQSVTIPAPPVRSPLDENGVNLSTGQIELTDPGVMIGTPGAGGLAHNRTWVGKGWRHGFFLTVTTTPTTATVSVGGTSSTFTLSAGAYSSDQRNGTSLSATSSAFTYTMADGTVVTFDRTLAANSASYYGTVAAVGTQILMPNGDRTTLTYRRGSYVFNGAATLYVLRLQSVTNNLGYQLHYNYFDPNLSQTTVDNWVKIQSVQAINNAVDYCDPAAISCALTQNWPTVAYAYDADGANSIERKSDPVSNISRYIMDGSGRLIGVRRPTSSVNNLSIEYDSQSRVKEILRDYGSAWEYSWTQSGTNLTGGVTTSAGPGHTTTTDIVKQVVTSTTDEFNQVTNYSYDAYGRLTLIIAPEGNKTQFTYDTRGNTTEKRLISKTPGTPADIVTTANYDASCASAAKCNKPNWVKDANGNQTDFAYDSATGDLLTVTAPPVNGVRPQIRNSYQSFQASYKNSAGTIVASGMPVTRLNATSQCRTNASCVGTADETRTTFGYTSTNLLPASATTMAGTGGAATLTSTTYDIFGNVRTVDGPVDGSSDTTLYRYDANRQVVGIVGPDPDGGGARKPIAIRNSYNADGQLLASETGVVNGQSDADWAAFSPQQKRVRTYQWGFLATDALVNVSNNTQYQLTQYVTDLAGRTQCVIQRMNAPTTASTVPATCDLGTKGSYGNDRITRYWWVGMNRLTQVTSAYRSPTEQTSEAYTYTANGQVATLTDANNNRTTFEYDGFDRLSKTRYPNITKGAGTSSTVMFTQSTYDPNGNVLTQTLRDGQVITLTYDALNRVTFKNLPGSEPDVSYAYDLQGRLTAAGQSGNSLSYTYDAFGNNLTAVGPHGTTSYQYDSAGRRTRMTWADGFYVNYDYDVTGNVTAIRENGATSGTGVLAIYGYDNLGRRSSFTRGNGTSTSYGYDPASRLTSLAQNLSGTANDLTIGYAYNPANEIRQRTSSNDAYAWNGHVALNRNYATNGLNQYSTSGSLVLNYDSRGNMTGGGGQRGYAYSSENYLTGASNPGVGLTYDPLGRLYQTTESATTRFAYDGADLIAEYNGSNAMTRRYVHGPGDDEPIVWYEGAGTSGKRWLHADERGSIVAVTDAAGAAIGINSYDEYGIPSTGNIGRFQYTGQTWIPELGMYYYKARFYSPTLGRFMQTDPIGYSAGTNLYSYVRNNPINRKDPTGLIDYDGLIDVCGGCGVGGGFDWWDWGWGWGGWDFPSLPGGGLGGFDPGLGDPTNSIIVTARKATAPSVTSAALFGNAVLGLTSGSDITVTANGGILGDLYEEYDNALTIYQLGRLGEEAAEAAIIVNGYIITGRQVRVQTPIGLRIIDYTALGPDGPHAFEVKVNGSAYSKLQSRKDNLIYGGNGVSAGYLNPNFPYGTRIPPMPTTVERVQCRISPVIC</sequence>
<protein>
    <recommendedName>
        <fullName evidence="3">Teneurin-like YD-shell domain-containing protein</fullName>
    </recommendedName>
</protein>
<evidence type="ECO:0000256" key="2">
    <source>
        <dbReference type="SAM" id="SignalP"/>
    </source>
</evidence>
<dbReference type="Gene3D" id="2.180.10.10">
    <property type="entry name" value="RHS repeat-associated core"/>
    <property type="match status" value="3"/>
</dbReference>
<gene>
    <name evidence="4" type="ORF">H3V42_29040</name>
</gene>
<proteinExistence type="predicted"/>
<dbReference type="InterPro" id="IPR031325">
    <property type="entry name" value="RHS_repeat"/>
</dbReference>
<feature type="chain" id="PRO_5040983270" description="Teneurin-like YD-shell domain-containing protein" evidence="2">
    <location>
        <begin position="25"/>
        <end position="1419"/>
    </location>
</feature>
<evidence type="ECO:0000313" key="4">
    <source>
        <dbReference type="EMBL" id="QNG45754.1"/>
    </source>
</evidence>